<evidence type="ECO:0000256" key="1">
    <source>
        <dbReference type="SAM" id="SignalP"/>
    </source>
</evidence>
<proteinExistence type="predicted"/>
<dbReference type="AlphaFoldDB" id="A0A1G9JK01"/>
<dbReference type="PROSITE" id="PS51257">
    <property type="entry name" value="PROKAR_LIPOPROTEIN"/>
    <property type="match status" value="1"/>
</dbReference>
<evidence type="ECO:0000313" key="3">
    <source>
        <dbReference type="Proteomes" id="UP000199475"/>
    </source>
</evidence>
<name>A0A1G9JK01_9ACTN</name>
<dbReference type="RefSeq" id="WP_093250093.1">
    <property type="nucleotide sequence ID" value="NZ_FNGP01000002.1"/>
</dbReference>
<accession>A0A1G9JK01</accession>
<dbReference type="Proteomes" id="UP000199475">
    <property type="component" value="Unassembled WGS sequence"/>
</dbReference>
<dbReference type="EMBL" id="FNGP01000002">
    <property type="protein sequence ID" value="SDL37612.1"/>
    <property type="molecule type" value="Genomic_DNA"/>
</dbReference>
<evidence type="ECO:0008006" key="4">
    <source>
        <dbReference type="Google" id="ProtNLM"/>
    </source>
</evidence>
<sequence length="138" mass="14439">MRTGTRVVAALAAVVALAGCTGEEPTMTPATQPAQTPAVPADGVALTDRGFEFAPAGLSVPADAMIVEEIDQVNNVTVVFSAPTGAELAAYYRRVLPELGFTITDDANNSLLFSDDQWDGAFTANGAYSALTLRTDWE</sequence>
<dbReference type="OrthoDB" id="3732426at2"/>
<feature type="signal peptide" evidence="1">
    <location>
        <begin position="1"/>
        <end position="18"/>
    </location>
</feature>
<feature type="chain" id="PRO_5011563579" description="Lipoprotein" evidence="1">
    <location>
        <begin position="19"/>
        <end position="138"/>
    </location>
</feature>
<evidence type="ECO:0000313" key="2">
    <source>
        <dbReference type="EMBL" id="SDL37612.1"/>
    </source>
</evidence>
<reference evidence="2 3" key="1">
    <citation type="submission" date="2016-10" db="EMBL/GenBank/DDBJ databases">
        <authorList>
            <person name="de Groot N.N."/>
        </authorList>
    </citation>
    <scope>NUCLEOTIDE SEQUENCE [LARGE SCALE GENOMIC DNA]</scope>
    <source>
        <strain evidence="2 3">CGMCC 1.9159</strain>
    </source>
</reference>
<organism evidence="2 3">
    <name type="scientific">Tessaracoccus oleiagri</name>
    <dbReference type="NCBI Taxonomy" id="686624"/>
    <lineage>
        <taxon>Bacteria</taxon>
        <taxon>Bacillati</taxon>
        <taxon>Actinomycetota</taxon>
        <taxon>Actinomycetes</taxon>
        <taxon>Propionibacteriales</taxon>
        <taxon>Propionibacteriaceae</taxon>
        <taxon>Tessaracoccus</taxon>
    </lineage>
</organism>
<protein>
    <recommendedName>
        <fullName evidence="4">Lipoprotein</fullName>
    </recommendedName>
</protein>
<gene>
    <name evidence="2" type="ORF">SAMN04488242_1292</name>
</gene>
<dbReference type="STRING" id="686624.SAMN04488242_1292"/>
<keyword evidence="1" id="KW-0732">Signal</keyword>
<keyword evidence="3" id="KW-1185">Reference proteome</keyword>